<sequence length="175" mass="19392">MTHSSNPIAGCSSDVREKILGEHDVKAASISAAPDEAAFFGRPVIGAPSICVGSLPIEQRREVTSASAIARISEEEELALYQFDQACVFLLREDLSLLGFAFTVMETVQSFLDDCDIKSPVSLEERLDEDQRWRSLMLSIAGDPIKQKLSHAVRDMELDLARDRISWMLDGGRTY</sequence>
<evidence type="ECO:0000313" key="2">
    <source>
        <dbReference type="Proteomes" id="UP000515291"/>
    </source>
</evidence>
<dbReference type="EMBL" id="CP050292">
    <property type="protein sequence ID" value="QND70385.1"/>
    <property type="molecule type" value="Genomic_DNA"/>
</dbReference>
<protein>
    <submittedName>
        <fullName evidence="1">Uncharacterized protein</fullName>
    </submittedName>
</protein>
<proteinExistence type="predicted"/>
<gene>
    <name evidence="1" type="ORF">HB776_03350</name>
</gene>
<organism evidence="1 2">
    <name type="scientific">Tardiphaga robiniae</name>
    <dbReference type="NCBI Taxonomy" id="943830"/>
    <lineage>
        <taxon>Bacteria</taxon>
        <taxon>Pseudomonadati</taxon>
        <taxon>Pseudomonadota</taxon>
        <taxon>Alphaproteobacteria</taxon>
        <taxon>Hyphomicrobiales</taxon>
        <taxon>Nitrobacteraceae</taxon>
        <taxon>Tardiphaga</taxon>
    </lineage>
</organism>
<name>A0A7G6TUF3_9BRAD</name>
<reference evidence="2" key="1">
    <citation type="journal article" date="2020" name="Mol. Plant Microbe">
        <title>Rhizobial microsymbionts of the narrowly endemic Oxytropis species growing in Kamchatka are characterized by significant genetic diversity and possess a set of genes that are associated with T3SS and T6SS secretion systems and can affect the development of symbiosis.</title>
        <authorList>
            <person name="Safronova V."/>
            <person name="Guro P."/>
            <person name="Sazanova A."/>
            <person name="Kuznetsova I."/>
            <person name="Belimov A."/>
            <person name="Yakubov V."/>
            <person name="Chirak E."/>
            <person name="Afonin A."/>
            <person name="Gogolev Y."/>
            <person name="Andronov E."/>
            <person name="Tikhonovich I."/>
        </authorList>
    </citation>
    <scope>NUCLEOTIDE SEQUENCE [LARGE SCALE GENOMIC DNA]</scope>
    <source>
        <strain evidence="2">581</strain>
    </source>
</reference>
<accession>A0A7G6TUF3</accession>
<dbReference type="KEGG" id="trb:HB776_03350"/>
<dbReference type="Proteomes" id="UP000515291">
    <property type="component" value="Chromosome"/>
</dbReference>
<evidence type="ECO:0000313" key="1">
    <source>
        <dbReference type="EMBL" id="QND70385.1"/>
    </source>
</evidence>
<dbReference type="AlphaFoldDB" id="A0A7G6TUF3"/>
<dbReference type="RefSeq" id="WP_184515076.1">
    <property type="nucleotide sequence ID" value="NZ_CP050292.1"/>
</dbReference>